<dbReference type="InterPro" id="IPR043963">
    <property type="entry name" value="DUF5751"/>
</dbReference>
<dbReference type="RefSeq" id="WP_218267256.1">
    <property type="nucleotide sequence ID" value="NZ_CP077717.1"/>
</dbReference>
<evidence type="ECO:0000259" key="1">
    <source>
        <dbReference type="Pfam" id="PF19025"/>
    </source>
</evidence>
<feature type="domain" description="DUF5751" evidence="1">
    <location>
        <begin position="10"/>
        <end position="127"/>
    </location>
</feature>
<dbReference type="OrthoDB" id="38717at2157"/>
<dbReference type="AlphaFoldDB" id="A0A8F5BN05"/>
<protein>
    <recommendedName>
        <fullName evidence="1">DUF5751 domain-containing protein</fullName>
    </recommendedName>
</protein>
<proteinExistence type="predicted"/>
<evidence type="ECO:0000313" key="2">
    <source>
        <dbReference type="EMBL" id="QXJ28279.1"/>
    </source>
</evidence>
<dbReference type="Proteomes" id="UP000694018">
    <property type="component" value="Chromosome"/>
</dbReference>
<dbReference type="Pfam" id="PF19025">
    <property type="entry name" value="DUF5751"/>
    <property type="match status" value="1"/>
</dbReference>
<dbReference type="GeneID" id="65562737"/>
<dbReference type="EMBL" id="CP077717">
    <property type="protein sequence ID" value="QXJ28279.1"/>
    <property type="molecule type" value="Genomic_DNA"/>
</dbReference>
<dbReference type="KEGG" id="sshi:J5U23_01148"/>
<gene>
    <name evidence="2" type="ORF">J5U23_01148</name>
</gene>
<evidence type="ECO:0000313" key="3">
    <source>
        <dbReference type="Proteomes" id="UP000694018"/>
    </source>
</evidence>
<sequence length="127" mass="14795">MQLENKPIVVISSTNAEEIPNFIRAMFKDCRLNGSKKLIINFISSISYPEFIQNAREALLDNIDLGAYIYIWKPEEVDQMMKKILENRQDMKGIIIYCDDNNKHMIEKILPKVPNSIKANIIKDYCK</sequence>
<name>A0A8F5BN05_SACSH</name>
<reference evidence="2" key="1">
    <citation type="journal article" date="2021" name="Environ. Microbiol.">
        <title>New insights into the diversity and evolution of the archaeal mobilome from three complete genomes of Saccharolobus shibatae.</title>
        <authorList>
            <person name="Medvedeva S."/>
            <person name="Brandt D."/>
            <person name="Cvirkaite-Krupovic V."/>
            <person name="Liu Y."/>
            <person name="Severinov K."/>
            <person name="Ishino S."/>
            <person name="Ishino Y."/>
            <person name="Prangishvili D."/>
            <person name="Kalinowski J."/>
            <person name="Krupovic M."/>
        </authorList>
    </citation>
    <scope>NUCLEOTIDE SEQUENCE</scope>
    <source>
        <strain evidence="2">B12</strain>
    </source>
</reference>
<organism evidence="2 3">
    <name type="scientific">Saccharolobus shibatae (strain ATCC 51178 / DSM 5389 / JCM 8931 / NBRC 15437 / B12)</name>
    <name type="common">Sulfolobus shibatae</name>
    <dbReference type="NCBI Taxonomy" id="523848"/>
    <lineage>
        <taxon>Archaea</taxon>
        <taxon>Thermoproteota</taxon>
        <taxon>Thermoprotei</taxon>
        <taxon>Sulfolobales</taxon>
        <taxon>Sulfolobaceae</taxon>
        <taxon>Saccharolobus</taxon>
    </lineage>
</organism>
<accession>A0A8F5BN05</accession>